<evidence type="ECO:0000259" key="2">
    <source>
        <dbReference type="Pfam" id="PF14111"/>
    </source>
</evidence>
<dbReference type="Pfam" id="PF14111">
    <property type="entry name" value="DUF4283"/>
    <property type="match status" value="1"/>
</dbReference>
<feature type="domain" description="DUF4283" evidence="2">
    <location>
        <begin position="92"/>
        <end position="174"/>
    </location>
</feature>
<keyword evidence="4" id="KW-1185">Reference proteome</keyword>
<protein>
    <recommendedName>
        <fullName evidence="2">DUF4283 domain-containing protein</fullName>
    </recommendedName>
</protein>
<gene>
    <name evidence="3" type="ORF">KY290_024643</name>
</gene>
<dbReference type="PANTHER" id="PTHR31286">
    <property type="entry name" value="GLYCINE-RICH CELL WALL STRUCTURAL PROTEIN 1.8-LIKE"/>
    <property type="match status" value="1"/>
</dbReference>
<sequence>MQCRFNKLPDPPKLPDKESMEIDQTTHASFKEALISPITLTSKLEEITALQMSCRTQVYEEDQEGLQQTGESNRTGLDRITLSNDDKNRIYQSWGFSIIIKLLGKRLAHQYLRNRLKSLWKSSEEIILIDLGHDYYIVKFLKEENMILALQGGPWFINGYYLSIKRWQPTFVASEAKETYSSIWIRLSELPTEYYDHTILAKIGNKLGKLVKTDVCTSVTLRGRYAKICIEVPVKHPVRSHIQIGNLKQKIIYEGDGILCLSCGRVGHTTIACSYTKQSKETSDANRKELPGDTRAAETDEK</sequence>
<name>A0ABQ7UTA4_SOLTU</name>
<accession>A0ABQ7UTA4</accession>
<organism evidence="3 4">
    <name type="scientific">Solanum tuberosum</name>
    <name type="common">Potato</name>
    <dbReference type="NCBI Taxonomy" id="4113"/>
    <lineage>
        <taxon>Eukaryota</taxon>
        <taxon>Viridiplantae</taxon>
        <taxon>Streptophyta</taxon>
        <taxon>Embryophyta</taxon>
        <taxon>Tracheophyta</taxon>
        <taxon>Spermatophyta</taxon>
        <taxon>Magnoliopsida</taxon>
        <taxon>eudicotyledons</taxon>
        <taxon>Gunneridae</taxon>
        <taxon>Pentapetalae</taxon>
        <taxon>asterids</taxon>
        <taxon>lamiids</taxon>
        <taxon>Solanales</taxon>
        <taxon>Solanaceae</taxon>
        <taxon>Solanoideae</taxon>
        <taxon>Solaneae</taxon>
        <taxon>Solanum</taxon>
    </lineage>
</organism>
<evidence type="ECO:0000313" key="4">
    <source>
        <dbReference type="Proteomes" id="UP000826656"/>
    </source>
</evidence>
<dbReference type="Proteomes" id="UP000826656">
    <property type="component" value="Unassembled WGS sequence"/>
</dbReference>
<reference evidence="3 4" key="1">
    <citation type="journal article" date="2021" name="bioRxiv">
        <title>Chromosome-scale and haplotype-resolved genome assembly of a tetraploid potato cultivar.</title>
        <authorList>
            <person name="Sun H."/>
            <person name="Jiao W.-B."/>
            <person name="Krause K."/>
            <person name="Campoy J.A."/>
            <person name="Goel M."/>
            <person name="Folz-Donahue K."/>
            <person name="Kukat C."/>
            <person name="Huettel B."/>
            <person name="Schneeberger K."/>
        </authorList>
    </citation>
    <scope>NUCLEOTIDE SEQUENCE [LARGE SCALE GENOMIC DNA]</scope>
    <source>
        <strain evidence="3">SolTubOtavaFocal</strain>
        <tissue evidence="3">Leaves</tissue>
    </source>
</reference>
<comment type="caution">
    <text evidence="3">The sequence shown here is derived from an EMBL/GenBank/DDBJ whole genome shotgun (WGS) entry which is preliminary data.</text>
</comment>
<dbReference type="PANTHER" id="PTHR31286:SF99">
    <property type="entry name" value="DUF4283 DOMAIN-CONTAINING PROTEIN"/>
    <property type="match status" value="1"/>
</dbReference>
<evidence type="ECO:0000256" key="1">
    <source>
        <dbReference type="SAM" id="MobiDB-lite"/>
    </source>
</evidence>
<evidence type="ECO:0000313" key="3">
    <source>
        <dbReference type="EMBL" id="KAH0754373.1"/>
    </source>
</evidence>
<dbReference type="InterPro" id="IPR040256">
    <property type="entry name" value="At4g02000-like"/>
</dbReference>
<dbReference type="InterPro" id="IPR025558">
    <property type="entry name" value="DUF4283"/>
</dbReference>
<dbReference type="EMBL" id="JAIVGD010000018">
    <property type="protein sequence ID" value="KAH0754373.1"/>
    <property type="molecule type" value="Genomic_DNA"/>
</dbReference>
<proteinExistence type="predicted"/>
<feature type="region of interest" description="Disordered" evidence="1">
    <location>
        <begin position="279"/>
        <end position="302"/>
    </location>
</feature>